<evidence type="ECO:0000313" key="3">
    <source>
        <dbReference type="Proteomes" id="UP000001929"/>
    </source>
</evidence>
<reference evidence="2 3" key="1">
    <citation type="journal article" date="2011" name="Stand. Genomic Sci.">
        <title>Complete genome sequence of Rhodospirillum rubrum type strain (S1).</title>
        <authorList>
            <person name="Munk A.C."/>
            <person name="Copeland A."/>
            <person name="Lucas S."/>
            <person name="Lapidus A."/>
            <person name="Del Rio T.G."/>
            <person name="Barry K."/>
            <person name="Detter J.C."/>
            <person name="Hammon N."/>
            <person name="Israni S."/>
            <person name="Pitluck S."/>
            <person name="Brettin T."/>
            <person name="Bruce D."/>
            <person name="Han C."/>
            <person name="Tapia R."/>
            <person name="Gilna P."/>
            <person name="Schmutz J."/>
            <person name="Larimer F."/>
            <person name="Land M."/>
            <person name="Kyrpides N.C."/>
            <person name="Mavromatis K."/>
            <person name="Richardson P."/>
            <person name="Rohde M."/>
            <person name="Goker M."/>
            <person name="Klenk H.P."/>
            <person name="Zhang Y."/>
            <person name="Roberts G.P."/>
            <person name="Reslewic S."/>
            <person name="Schwartz D.C."/>
        </authorList>
    </citation>
    <scope>NUCLEOTIDE SEQUENCE [LARGE SCALE GENOMIC DNA]</scope>
    <source>
        <strain evidence="3">ATCC 11170 / ATH 1.1.1 / DSM 467 / LMG 4362 / NCIMB 8255 / S1</strain>
    </source>
</reference>
<dbReference type="HOGENOM" id="CLU_048478_0_1_5"/>
<evidence type="ECO:0000259" key="1">
    <source>
        <dbReference type="SMART" id="SM00849"/>
    </source>
</evidence>
<proteinExistence type="predicted"/>
<name>Q2RR19_RHORT</name>
<dbReference type="STRING" id="269796.Rru_A2629"/>
<dbReference type="Proteomes" id="UP000001929">
    <property type="component" value="Chromosome"/>
</dbReference>
<dbReference type="PANTHER" id="PTHR23131:SF4">
    <property type="entry name" value="METALLO-BETA-LACTAMASE SUPERFAMILY POTEIN"/>
    <property type="match status" value="1"/>
</dbReference>
<protein>
    <submittedName>
        <fullName evidence="2">Beta-lactamase-like</fullName>
    </submittedName>
</protein>
<dbReference type="EnsemblBacteria" id="ABC23426">
    <property type="protein sequence ID" value="ABC23426"/>
    <property type="gene ID" value="Rru_A2629"/>
</dbReference>
<dbReference type="AlphaFoldDB" id="Q2RR19"/>
<dbReference type="Gene3D" id="3.60.15.10">
    <property type="entry name" value="Ribonuclease Z/Hydroxyacylglutathione hydrolase-like"/>
    <property type="match status" value="1"/>
</dbReference>
<dbReference type="InterPro" id="IPR036866">
    <property type="entry name" value="RibonucZ/Hydroxyglut_hydro"/>
</dbReference>
<dbReference type="KEGG" id="rru:Rru_A2629"/>
<dbReference type="SUPFAM" id="SSF56281">
    <property type="entry name" value="Metallo-hydrolase/oxidoreductase"/>
    <property type="match status" value="1"/>
</dbReference>
<dbReference type="InterPro" id="IPR048933">
    <property type="entry name" value="B_lactamase-like_C"/>
</dbReference>
<dbReference type="InterPro" id="IPR036388">
    <property type="entry name" value="WH-like_DNA-bd_sf"/>
</dbReference>
<organism evidence="2 3">
    <name type="scientific">Rhodospirillum rubrum (strain ATCC 11170 / ATH 1.1.1 / DSM 467 / LMG 4362 / NCIMB 8255 / S1)</name>
    <dbReference type="NCBI Taxonomy" id="269796"/>
    <lineage>
        <taxon>Bacteria</taxon>
        <taxon>Pseudomonadati</taxon>
        <taxon>Pseudomonadota</taxon>
        <taxon>Alphaproteobacteria</taxon>
        <taxon>Rhodospirillales</taxon>
        <taxon>Rhodospirillaceae</taxon>
        <taxon>Rhodospirillum</taxon>
    </lineage>
</organism>
<keyword evidence="3" id="KW-1185">Reference proteome</keyword>
<dbReference type="EMBL" id="CP000230">
    <property type="protein sequence ID" value="ABC23426.1"/>
    <property type="molecule type" value="Genomic_DNA"/>
</dbReference>
<dbReference type="InterPro" id="IPR050662">
    <property type="entry name" value="Sec-metab_biosynth-thioest"/>
</dbReference>
<dbReference type="PANTHER" id="PTHR23131">
    <property type="entry name" value="ENDORIBONUCLEASE LACTB2"/>
    <property type="match status" value="1"/>
</dbReference>
<feature type="domain" description="Metallo-beta-lactamase" evidence="1">
    <location>
        <begin position="38"/>
        <end position="254"/>
    </location>
</feature>
<dbReference type="Gene3D" id="1.10.10.10">
    <property type="entry name" value="Winged helix-like DNA-binding domain superfamily/Winged helix DNA-binding domain"/>
    <property type="match status" value="1"/>
</dbReference>
<dbReference type="eggNOG" id="COG0491">
    <property type="taxonomic scope" value="Bacteria"/>
</dbReference>
<gene>
    <name evidence="2" type="ordered locus">Rru_A2629</name>
</gene>
<dbReference type="Pfam" id="PF00753">
    <property type="entry name" value="Lactamase_B"/>
    <property type="match status" value="1"/>
</dbReference>
<dbReference type="Pfam" id="PF21221">
    <property type="entry name" value="B_lactamase-like_C"/>
    <property type="match status" value="1"/>
</dbReference>
<dbReference type="PATRIC" id="fig|269796.9.peg.2739"/>
<dbReference type="SMART" id="SM00849">
    <property type="entry name" value="Lactamase_B"/>
    <property type="match status" value="1"/>
</dbReference>
<dbReference type="InterPro" id="IPR001279">
    <property type="entry name" value="Metallo-B-lactamas"/>
</dbReference>
<sequence length="342" mass="37127">MADDLDFPFATPPAAGEAITVAPGVLWLRMPLPFALDHINLWALEDGDGWTLVDSGVADDTTRALWSHVFEGPLGGRPVKRLICTHFHPDHMGLAGWLTDRFDVALWATLGEWTYGRMLALESDETVGAVSKAFYHRAGVDAQGLELVARRGNSFAKRVVPPPPTVRRIIDGEEIAIGGRSWRVIVGRGHAPEHAALWCAQAGVLISGDQVLPRISPNISVWPSEPDADPLSGFLESLGRFAPLPAETLVLPSHGRPFHGLHARIEALAAHHGDRLAEVEAACRDRALSAQDLLGVLFKRPLDANTVFFALGEALAHAHWLEGQGRLRRSEVDGVVRFTAIA</sequence>
<evidence type="ECO:0000313" key="2">
    <source>
        <dbReference type="EMBL" id="ABC23426.1"/>
    </source>
</evidence>
<dbReference type="PhylomeDB" id="Q2RR19"/>
<dbReference type="RefSeq" id="WP_011390379.1">
    <property type="nucleotide sequence ID" value="NC_007643.1"/>
</dbReference>
<accession>Q2RR19</accession>